<protein>
    <submittedName>
        <fullName evidence="3">Phosphatase PAP2 family protein</fullName>
    </submittedName>
</protein>
<dbReference type="KEGG" id="pfer:IRI77_21420"/>
<name>A0A7S7NKL8_PALFE</name>
<organism evidence="3 4">
    <name type="scientific">Paludibaculum fermentans</name>
    <dbReference type="NCBI Taxonomy" id="1473598"/>
    <lineage>
        <taxon>Bacteria</taxon>
        <taxon>Pseudomonadati</taxon>
        <taxon>Acidobacteriota</taxon>
        <taxon>Terriglobia</taxon>
        <taxon>Bryobacterales</taxon>
        <taxon>Bryobacteraceae</taxon>
        <taxon>Paludibaculum</taxon>
    </lineage>
</organism>
<keyword evidence="4" id="KW-1185">Reference proteome</keyword>
<reference evidence="3 4" key="1">
    <citation type="submission" date="2020-10" db="EMBL/GenBank/DDBJ databases">
        <title>Complete genome sequence of Paludibaculum fermentans P105T, a facultatively anaerobic acidobacterium capable of dissimilatory Fe(III) reduction.</title>
        <authorList>
            <person name="Dedysh S.N."/>
            <person name="Beletsky A.V."/>
            <person name="Kulichevskaya I.S."/>
            <person name="Mardanov A.V."/>
            <person name="Ravin N.V."/>
        </authorList>
    </citation>
    <scope>NUCLEOTIDE SEQUENCE [LARGE SCALE GENOMIC DNA]</scope>
    <source>
        <strain evidence="3 4">P105</strain>
    </source>
</reference>
<keyword evidence="1" id="KW-1133">Transmembrane helix</keyword>
<dbReference type="RefSeq" id="WP_194447053.1">
    <property type="nucleotide sequence ID" value="NZ_CP063849.1"/>
</dbReference>
<feature type="transmembrane region" description="Helical" evidence="1">
    <location>
        <begin position="144"/>
        <end position="161"/>
    </location>
</feature>
<evidence type="ECO:0000313" key="4">
    <source>
        <dbReference type="Proteomes" id="UP000593892"/>
    </source>
</evidence>
<dbReference type="InterPro" id="IPR036938">
    <property type="entry name" value="PAP2/HPO_sf"/>
</dbReference>
<feature type="transmembrane region" description="Helical" evidence="1">
    <location>
        <begin position="255"/>
        <end position="276"/>
    </location>
</feature>
<feature type="transmembrane region" description="Helical" evidence="1">
    <location>
        <begin position="173"/>
        <end position="190"/>
    </location>
</feature>
<dbReference type="AlphaFoldDB" id="A0A7S7NKL8"/>
<evidence type="ECO:0000259" key="2">
    <source>
        <dbReference type="Pfam" id="PF01569"/>
    </source>
</evidence>
<feature type="domain" description="Phosphatidic acid phosphatase type 2/haloperoxidase" evidence="2">
    <location>
        <begin position="92"/>
        <end position="221"/>
    </location>
</feature>
<proteinExistence type="predicted"/>
<evidence type="ECO:0000256" key="1">
    <source>
        <dbReference type="SAM" id="Phobius"/>
    </source>
</evidence>
<feature type="transmembrane region" description="Helical" evidence="1">
    <location>
        <begin position="86"/>
        <end position="108"/>
    </location>
</feature>
<feature type="transmembrane region" description="Helical" evidence="1">
    <location>
        <begin position="232"/>
        <end position="249"/>
    </location>
</feature>
<dbReference type="Gene3D" id="1.20.144.10">
    <property type="entry name" value="Phosphatidic acid phosphatase type 2/haloperoxidase"/>
    <property type="match status" value="1"/>
</dbReference>
<sequence>MNHFRNAYTSVRLFVALIPVVFVAIVLSTECQWQDGAIAPTAPLNDLTFYLDSLVLQGISGVLASLGLGALLTYRWPERFRGWKAVAASAALCLCLLVLSFLAEHLILKPAFAVDRPTINAGETFLLKHVVETQSKNEGAPSGFVPRQMILATICLISAFEMRKSKVPSARSAISKLVVILCITGLIAFVRVTRGLHRPSDIGLGIYFGYMVTLFVFYFYKILKGERHKELGELLMTAFSLSVPLVFLNSNRPDAIMLALLVTLALMAVPDGVYGLKLRWISGSRPL</sequence>
<keyword evidence="1" id="KW-0812">Transmembrane</keyword>
<keyword evidence="1" id="KW-0472">Membrane</keyword>
<dbReference type="Proteomes" id="UP000593892">
    <property type="component" value="Chromosome"/>
</dbReference>
<feature type="transmembrane region" description="Helical" evidence="1">
    <location>
        <begin position="54"/>
        <end position="74"/>
    </location>
</feature>
<dbReference type="SUPFAM" id="SSF48317">
    <property type="entry name" value="Acid phosphatase/Vanadium-dependent haloperoxidase"/>
    <property type="match status" value="1"/>
</dbReference>
<dbReference type="Pfam" id="PF01569">
    <property type="entry name" value="PAP2"/>
    <property type="match status" value="1"/>
</dbReference>
<feature type="transmembrane region" description="Helical" evidence="1">
    <location>
        <begin position="202"/>
        <end position="220"/>
    </location>
</feature>
<accession>A0A7S7NKL8</accession>
<dbReference type="EMBL" id="CP063849">
    <property type="protein sequence ID" value="QOY85383.1"/>
    <property type="molecule type" value="Genomic_DNA"/>
</dbReference>
<gene>
    <name evidence="3" type="ORF">IRI77_21420</name>
</gene>
<dbReference type="InterPro" id="IPR000326">
    <property type="entry name" value="PAP2/HPO"/>
</dbReference>
<evidence type="ECO:0000313" key="3">
    <source>
        <dbReference type="EMBL" id="QOY85383.1"/>
    </source>
</evidence>